<dbReference type="Proteomes" id="UP000003676">
    <property type="component" value="Unassembled WGS sequence"/>
</dbReference>
<keyword evidence="6" id="KW-0547">Nucleotide-binding</keyword>
<keyword evidence="9" id="KW-0289">Folate biosynthesis</keyword>
<evidence type="ECO:0000256" key="12">
    <source>
        <dbReference type="ARBA" id="ARBA00033413"/>
    </source>
</evidence>
<sequence>MLAALDGLGKIFDSIRANVYKEAMTAPTITVFVCLGSNTPDAAHMLSLAVERLRALPRARVDALSGVYLTEPQDYADQPWFHNQVVRMELDADWTPQSFVQALLAEEKLLGRQRSSDPALRFGPRCIDMDLLLFGDSRCDAPESIVPHPRMCQRAFVLIPLCDVGAACRIHGRTPAQWLAGLQYRQEGQRIFQ</sequence>
<reference evidence="14 15" key="1">
    <citation type="submission" date="2008-10" db="EMBL/GenBank/DDBJ databases">
        <title>Draft genome sequence of Desulvovibrio piger (ATCC 29098).</title>
        <authorList>
            <person name="Sudarsanam P."/>
            <person name="Ley R."/>
            <person name="Guruge J."/>
            <person name="Turnbaugh P.J."/>
            <person name="Mahowald M."/>
            <person name="Liep D."/>
            <person name="Gordon J."/>
        </authorList>
    </citation>
    <scope>NUCLEOTIDE SEQUENCE [LARGE SCALE GENOMIC DNA]</scope>
    <source>
        <strain evidence="14 15">ATCC 29098</strain>
    </source>
</reference>
<evidence type="ECO:0000256" key="4">
    <source>
        <dbReference type="ARBA" id="ARBA00016218"/>
    </source>
</evidence>
<keyword evidence="5 14" id="KW-0808">Transferase</keyword>
<evidence type="ECO:0000256" key="11">
    <source>
        <dbReference type="ARBA" id="ARBA00029766"/>
    </source>
</evidence>
<dbReference type="Gene3D" id="3.30.70.560">
    <property type="entry name" value="7,8-Dihydro-6-hydroxymethylpterin-pyrophosphokinase HPPK"/>
    <property type="match status" value="1"/>
</dbReference>
<dbReference type="GO" id="GO:0046656">
    <property type="term" value="P:folic acid biosynthetic process"/>
    <property type="evidence" value="ECO:0007669"/>
    <property type="project" value="UniProtKB-KW"/>
</dbReference>
<name>B6WRX9_9BACT</name>
<evidence type="ECO:0000259" key="13">
    <source>
        <dbReference type="Pfam" id="PF01288"/>
    </source>
</evidence>
<comment type="pathway">
    <text evidence="1">Cofactor biosynthesis; tetrahydrofolate biosynthesis; 2-amino-4-hydroxy-6-hydroxymethyl-7,8-dihydropteridine diphosphate from 7,8-dihydroneopterin triphosphate: step 4/4.</text>
</comment>
<reference evidence="14 15" key="2">
    <citation type="submission" date="2008-10" db="EMBL/GenBank/DDBJ databases">
        <authorList>
            <person name="Fulton L."/>
            <person name="Clifton S."/>
            <person name="Fulton B."/>
            <person name="Xu J."/>
            <person name="Minx P."/>
            <person name="Pepin K.H."/>
            <person name="Johnson M."/>
            <person name="Bhonagiri V."/>
            <person name="Nash W.E."/>
            <person name="Mardis E.R."/>
            <person name="Wilson R.K."/>
        </authorList>
    </citation>
    <scope>NUCLEOTIDE SEQUENCE [LARGE SCALE GENOMIC DNA]</scope>
    <source>
        <strain evidence="14 15">ATCC 29098</strain>
    </source>
</reference>
<dbReference type="CDD" id="cd00483">
    <property type="entry name" value="HPPK"/>
    <property type="match status" value="1"/>
</dbReference>
<evidence type="ECO:0000256" key="2">
    <source>
        <dbReference type="ARBA" id="ARBA00005810"/>
    </source>
</evidence>
<dbReference type="EC" id="2.7.6.3" evidence="3"/>
<protein>
    <recommendedName>
        <fullName evidence="4">2-amino-4-hydroxy-6-hydroxymethyldihydropteridine pyrophosphokinase</fullName>
        <ecNumber evidence="3">2.7.6.3</ecNumber>
    </recommendedName>
    <alternativeName>
        <fullName evidence="11">6-hydroxymethyl-7,8-dihydropterin pyrophosphokinase</fullName>
    </alternativeName>
    <alternativeName>
        <fullName evidence="12">7,8-dihydro-6-hydroxymethylpterin-pyrophosphokinase</fullName>
    </alternativeName>
</protein>
<dbReference type="InterPro" id="IPR000550">
    <property type="entry name" value="Hppk"/>
</dbReference>
<evidence type="ECO:0000256" key="9">
    <source>
        <dbReference type="ARBA" id="ARBA00022909"/>
    </source>
</evidence>
<dbReference type="GO" id="GO:0005524">
    <property type="term" value="F:ATP binding"/>
    <property type="evidence" value="ECO:0007669"/>
    <property type="project" value="UniProtKB-KW"/>
</dbReference>
<dbReference type="InterPro" id="IPR035907">
    <property type="entry name" value="Hppk_sf"/>
</dbReference>
<dbReference type="UniPathway" id="UPA00077">
    <property type="reaction ID" value="UER00155"/>
</dbReference>
<dbReference type="Pfam" id="PF01288">
    <property type="entry name" value="HPPK"/>
    <property type="match status" value="1"/>
</dbReference>
<dbReference type="AlphaFoldDB" id="B6WRX9"/>
<accession>B6WRX9</accession>
<comment type="similarity">
    <text evidence="2">Belongs to the HPPK family.</text>
</comment>
<dbReference type="GO" id="GO:0003848">
    <property type="term" value="F:2-amino-4-hydroxy-6-hydroxymethyldihydropteridine diphosphokinase activity"/>
    <property type="evidence" value="ECO:0007669"/>
    <property type="project" value="UniProtKB-EC"/>
</dbReference>
<dbReference type="eggNOG" id="COG0801">
    <property type="taxonomic scope" value="Bacteria"/>
</dbReference>
<evidence type="ECO:0000256" key="1">
    <source>
        <dbReference type="ARBA" id="ARBA00005051"/>
    </source>
</evidence>
<evidence type="ECO:0000256" key="3">
    <source>
        <dbReference type="ARBA" id="ARBA00013253"/>
    </source>
</evidence>
<evidence type="ECO:0000256" key="5">
    <source>
        <dbReference type="ARBA" id="ARBA00022679"/>
    </source>
</evidence>
<dbReference type="PANTHER" id="PTHR43071">
    <property type="entry name" value="2-AMINO-4-HYDROXY-6-HYDROXYMETHYLDIHYDROPTERIDINE PYROPHOSPHOKINASE"/>
    <property type="match status" value="1"/>
</dbReference>
<feature type="domain" description="7,8-dihydro-6-hydroxymethylpterin-pyrophosphokinase" evidence="13">
    <location>
        <begin position="32"/>
        <end position="164"/>
    </location>
</feature>
<dbReference type="NCBIfam" id="TIGR01498">
    <property type="entry name" value="folK"/>
    <property type="match status" value="1"/>
</dbReference>
<dbReference type="SUPFAM" id="SSF55083">
    <property type="entry name" value="6-hydroxymethyl-7,8-dihydropterin pyrophosphokinase, HPPK"/>
    <property type="match status" value="1"/>
</dbReference>
<evidence type="ECO:0000256" key="6">
    <source>
        <dbReference type="ARBA" id="ARBA00022741"/>
    </source>
</evidence>
<keyword evidence="7 14" id="KW-0418">Kinase</keyword>
<comment type="function">
    <text evidence="10">Catalyzes the transfer of pyrophosphate from adenosine triphosphate (ATP) to 6-hydroxymethyl-7,8-dihydropterin, an enzymatic step in folate biosynthesis pathway.</text>
</comment>
<evidence type="ECO:0000313" key="15">
    <source>
        <dbReference type="Proteomes" id="UP000003676"/>
    </source>
</evidence>
<dbReference type="PANTHER" id="PTHR43071:SF1">
    <property type="entry name" value="2-AMINO-4-HYDROXY-6-HYDROXYMETHYLDIHYDROPTERIDINE PYROPHOSPHOKINASE"/>
    <property type="match status" value="1"/>
</dbReference>
<dbReference type="GO" id="GO:0016301">
    <property type="term" value="F:kinase activity"/>
    <property type="evidence" value="ECO:0007669"/>
    <property type="project" value="UniProtKB-KW"/>
</dbReference>
<dbReference type="HOGENOM" id="CLU_097916_3_0_7"/>
<evidence type="ECO:0000256" key="7">
    <source>
        <dbReference type="ARBA" id="ARBA00022777"/>
    </source>
</evidence>
<gene>
    <name evidence="14" type="primary">folK</name>
    <name evidence="14" type="ORF">DESPIG_00822</name>
</gene>
<comment type="caution">
    <text evidence="14">The sequence shown here is derived from an EMBL/GenBank/DDBJ whole genome shotgun (WGS) entry which is preliminary data.</text>
</comment>
<dbReference type="STRING" id="901.DESPIGER_0878"/>
<dbReference type="GO" id="GO:0046654">
    <property type="term" value="P:tetrahydrofolate biosynthetic process"/>
    <property type="evidence" value="ECO:0007669"/>
    <property type="project" value="UniProtKB-UniPathway"/>
</dbReference>
<evidence type="ECO:0000256" key="8">
    <source>
        <dbReference type="ARBA" id="ARBA00022840"/>
    </source>
</evidence>
<evidence type="ECO:0000256" key="10">
    <source>
        <dbReference type="ARBA" id="ARBA00029409"/>
    </source>
</evidence>
<dbReference type="EMBL" id="ABXU01000026">
    <property type="protein sequence ID" value="EEB34137.1"/>
    <property type="molecule type" value="Genomic_DNA"/>
</dbReference>
<proteinExistence type="inferred from homology"/>
<evidence type="ECO:0000313" key="14">
    <source>
        <dbReference type="EMBL" id="EEB34137.1"/>
    </source>
</evidence>
<organism evidence="14 15">
    <name type="scientific">Desulfovibrio piger ATCC 29098</name>
    <dbReference type="NCBI Taxonomy" id="411464"/>
    <lineage>
        <taxon>Bacteria</taxon>
        <taxon>Pseudomonadati</taxon>
        <taxon>Thermodesulfobacteriota</taxon>
        <taxon>Desulfovibrionia</taxon>
        <taxon>Desulfovibrionales</taxon>
        <taxon>Desulfovibrionaceae</taxon>
        <taxon>Desulfovibrio</taxon>
    </lineage>
</organism>
<keyword evidence="8" id="KW-0067">ATP-binding</keyword>